<dbReference type="Pfam" id="PF00015">
    <property type="entry name" value="MCPsignal"/>
    <property type="match status" value="1"/>
</dbReference>
<feature type="domain" description="Methyl-accepting transducer" evidence="4">
    <location>
        <begin position="171"/>
        <end position="425"/>
    </location>
</feature>
<proteinExistence type="inferred from homology"/>
<organism evidence="5 6">
    <name type="scientific">Asticcacaulis benevestitus DSM 16100 = ATCC BAA-896</name>
    <dbReference type="NCBI Taxonomy" id="1121022"/>
    <lineage>
        <taxon>Bacteria</taxon>
        <taxon>Pseudomonadati</taxon>
        <taxon>Pseudomonadota</taxon>
        <taxon>Alphaproteobacteria</taxon>
        <taxon>Caulobacterales</taxon>
        <taxon>Caulobacteraceae</taxon>
        <taxon>Asticcacaulis</taxon>
    </lineage>
</organism>
<dbReference type="GO" id="GO:0006935">
    <property type="term" value="P:chemotaxis"/>
    <property type="evidence" value="ECO:0007669"/>
    <property type="project" value="InterPro"/>
</dbReference>
<dbReference type="RefSeq" id="WP_018081253.1">
    <property type="nucleotide sequence ID" value="NZ_AQWM01000004.1"/>
</dbReference>
<dbReference type="SUPFAM" id="SSF58104">
    <property type="entry name" value="Methyl-accepting chemotaxis protein (MCP) signaling domain"/>
    <property type="match status" value="1"/>
</dbReference>
<dbReference type="STRING" id="1121022.GCA_000376105_01585"/>
<dbReference type="CDD" id="cd01068">
    <property type="entry name" value="globin_sensor"/>
    <property type="match status" value="1"/>
</dbReference>
<dbReference type="Proteomes" id="UP000017837">
    <property type="component" value="Unassembled WGS sequence"/>
</dbReference>
<dbReference type="GO" id="GO:0019825">
    <property type="term" value="F:oxygen binding"/>
    <property type="evidence" value="ECO:0007669"/>
    <property type="project" value="InterPro"/>
</dbReference>
<gene>
    <name evidence="5" type="ORF">ABENE_00105</name>
</gene>
<keyword evidence="6" id="KW-1185">Reference proteome</keyword>
<dbReference type="OrthoDB" id="266313at2"/>
<evidence type="ECO:0000313" key="6">
    <source>
        <dbReference type="Proteomes" id="UP000017837"/>
    </source>
</evidence>
<evidence type="ECO:0000256" key="3">
    <source>
        <dbReference type="PROSITE-ProRule" id="PRU00284"/>
    </source>
</evidence>
<dbReference type="AlphaFoldDB" id="V4RTN6"/>
<evidence type="ECO:0000313" key="5">
    <source>
        <dbReference type="EMBL" id="ESQ94528.1"/>
    </source>
</evidence>
<dbReference type="GO" id="GO:0004888">
    <property type="term" value="F:transmembrane signaling receptor activity"/>
    <property type="evidence" value="ECO:0007669"/>
    <property type="project" value="InterPro"/>
</dbReference>
<dbReference type="GO" id="GO:0007165">
    <property type="term" value="P:signal transduction"/>
    <property type="evidence" value="ECO:0007669"/>
    <property type="project" value="UniProtKB-KW"/>
</dbReference>
<dbReference type="PANTHER" id="PTHR32089">
    <property type="entry name" value="METHYL-ACCEPTING CHEMOTAXIS PROTEIN MCPB"/>
    <property type="match status" value="1"/>
</dbReference>
<dbReference type="InterPro" id="IPR004089">
    <property type="entry name" value="MCPsignal_dom"/>
</dbReference>
<comment type="caution">
    <text evidence="5">The sequence shown here is derived from an EMBL/GenBank/DDBJ whole genome shotgun (WGS) entry which is preliminary data.</text>
</comment>
<dbReference type="Gene3D" id="1.10.490.10">
    <property type="entry name" value="Globins"/>
    <property type="match status" value="1"/>
</dbReference>
<dbReference type="SUPFAM" id="SSF46458">
    <property type="entry name" value="Globin-like"/>
    <property type="match status" value="1"/>
</dbReference>
<dbReference type="InterPro" id="IPR009050">
    <property type="entry name" value="Globin-like_sf"/>
</dbReference>
<name>V4RTN6_9CAUL</name>
<dbReference type="InterPro" id="IPR044398">
    <property type="entry name" value="Globin-sensor_dom"/>
</dbReference>
<keyword evidence="1 3" id="KW-0807">Transducer</keyword>
<evidence type="ECO:0000256" key="2">
    <source>
        <dbReference type="ARBA" id="ARBA00029447"/>
    </source>
</evidence>
<evidence type="ECO:0000259" key="4">
    <source>
        <dbReference type="PROSITE" id="PS50111"/>
    </source>
</evidence>
<dbReference type="SMART" id="SM00283">
    <property type="entry name" value="MA"/>
    <property type="match status" value="1"/>
</dbReference>
<dbReference type="GO" id="GO:0016020">
    <property type="term" value="C:membrane"/>
    <property type="evidence" value="ECO:0007669"/>
    <property type="project" value="InterPro"/>
</dbReference>
<dbReference type="PRINTS" id="PR00260">
    <property type="entry name" value="CHEMTRNSDUCR"/>
</dbReference>
<dbReference type="eggNOG" id="COG0840">
    <property type="taxonomic scope" value="Bacteria"/>
</dbReference>
<dbReference type="InterPro" id="IPR012292">
    <property type="entry name" value="Globin/Proto"/>
</dbReference>
<dbReference type="PROSITE" id="PS50111">
    <property type="entry name" value="CHEMOTAXIS_TRANSDUC_2"/>
    <property type="match status" value="1"/>
</dbReference>
<dbReference type="Pfam" id="PF11563">
    <property type="entry name" value="Protoglobin"/>
    <property type="match status" value="1"/>
</dbReference>
<dbReference type="Gene3D" id="1.10.287.950">
    <property type="entry name" value="Methyl-accepting chemotaxis protein"/>
    <property type="match status" value="1"/>
</dbReference>
<sequence>MTDNHSDHQHRLAFARIAPDDITQLRQVWPLIEPSLPRILKAFYAHVGQEPNLAKMIGDNENRLQGAQIRHWKSLFNDGFNTGYFDNALRIGQTHHRIGLEPKWYIAAYQFVLDELAVTLTKANAFRPKALSRALIAVNKAVFMDLDVAISTYQAASENAIMERARQTDRAIDQFRHEFETIVASFTDSSTALQTTSRDLGQVANSAQSTSGTVTDVANRASMDSQSVAAASEELTKSIQEISSQINGASTGIRSVVHMAEASTAEVSQLSGAVTKIGDILSLIQGIASQTNLLALNATIEAARAGDAGKGFAVVATEVKALADQTARATTEIALHIKEVRGSTDRAVASIGDIVNAVAEVESSNTSIAAAVEEQSTATNEIAVSIQHVSDASSSLSEHMVSLDTAVRQTQTATASVDASAQSLATQSGELRRHAEQFFTNLRAS</sequence>
<dbReference type="EMBL" id="AWGB01000001">
    <property type="protein sequence ID" value="ESQ94528.1"/>
    <property type="molecule type" value="Genomic_DNA"/>
</dbReference>
<evidence type="ECO:0000256" key="1">
    <source>
        <dbReference type="ARBA" id="ARBA00023224"/>
    </source>
</evidence>
<protein>
    <recommendedName>
        <fullName evidence="4">Methyl-accepting transducer domain-containing protein</fullName>
    </recommendedName>
</protein>
<dbReference type="InterPro" id="IPR039379">
    <property type="entry name" value="Protoglobin_sensor_dom"/>
</dbReference>
<dbReference type="GO" id="GO:0020037">
    <property type="term" value="F:heme binding"/>
    <property type="evidence" value="ECO:0007669"/>
    <property type="project" value="InterPro"/>
</dbReference>
<reference evidence="5 6" key="1">
    <citation type="journal article" date="2014" name="Nature">
        <title>Sequential evolution of bacterial morphology by co-option of a developmental regulator.</title>
        <authorList>
            <person name="Jiang C."/>
            <person name="Brown P.J."/>
            <person name="Ducret A."/>
            <person name="Brun Y.V."/>
        </authorList>
    </citation>
    <scope>NUCLEOTIDE SEQUENCE [LARGE SCALE GENOMIC DNA]</scope>
    <source>
        <strain evidence="5 6">DSM 16100</strain>
    </source>
</reference>
<comment type="similarity">
    <text evidence="2">Belongs to the methyl-accepting chemotaxis (MCP) protein family.</text>
</comment>
<dbReference type="InterPro" id="IPR004090">
    <property type="entry name" value="Chemotax_Me-accpt_rcpt"/>
</dbReference>
<dbReference type="PANTHER" id="PTHR32089:SF112">
    <property type="entry name" value="LYSOZYME-LIKE PROTEIN-RELATED"/>
    <property type="match status" value="1"/>
</dbReference>
<accession>V4RTN6</accession>
<dbReference type="PATRIC" id="fig|1121022.4.peg.21"/>